<sequence>MTELPQHDVEYYLDTAHELVERVAAQADQIDLERQIPAELAGEIADKGFFRLLLPKSLGGAELDHLDFLRILEIFADVDGSTAWCINQNNVHSTNALRMSPDAAEEIYSESQAVVTNGPPTSDVKAVRCDGGYLLTGRWNFSSGISHATWVAARAPIVQPGEAPTPSFGQEGHRIMLMPKDEVNFLDFWPVHGLRGTASFSFEADGLFVPECHTYDPVGPMREDGPVYNIPLTLLFASGFSTVALGIAKASLNTAMELAGSKIPGRATRLLKDESTTQRIIGEAEAVWHSAKAFLREAHTSVWQSATSKQTLTTEQRIKLRLASTHGIRKATEIVGTAYELCGSDAILETNPIQRKFQDIHVVSQHLQGRATHYESAGQFFMGMEPQGNF</sequence>
<evidence type="ECO:0000259" key="3">
    <source>
        <dbReference type="Pfam" id="PF08028"/>
    </source>
</evidence>
<dbReference type="EMBL" id="FAXA01000387">
    <property type="protein sequence ID" value="CUV03265.1"/>
    <property type="molecule type" value="Genomic_DNA"/>
</dbReference>
<evidence type="ECO:0000256" key="1">
    <source>
        <dbReference type="ARBA" id="ARBA00023002"/>
    </source>
</evidence>
<dbReference type="InterPro" id="IPR046373">
    <property type="entry name" value="Acyl-CoA_Oxase/DH_mid-dom_sf"/>
</dbReference>
<dbReference type="GO" id="GO:0050660">
    <property type="term" value="F:flavin adenine dinucleotide binding"/>
    <property type="evidence" value="ECO:0007669"/>
    <property type="project" value="InterPro"/>
</dbReference>
<dbReference type="InterPro" id="IPR036250">
    <property type="entry name" value="AcylCo_DH-like_C"/>
</dbReference>
<dbReference type="AlphaFoldDB" id="A0A160VCI0"/>
<name>A0A160VCI0_9ZZZZ</name>
<dbReference type="Gene3D" id="1.10.540.10">
    <property type="entry name" value="Acyl-CoA dehydrogenase/oxidase, N-terminal domain"/>
    <property type="match status" value="1"/>
</dbReference>
<dbReference type="PIRSF" id="PIRSF016578">
    <property type="entry name" value="HsaA"/>
    <property type="match status" value="1"/>
</dbReference>
<dbReference type="PANTHER" id="PTHR43884">
    <property type="entry name" value="ACYL-COA DEHYDROGENASE"/>
    <property type="match status" value="1"/>
</dbReference>
<organism evidence="4">
    <name type="scientific">hydrothermal vent metagenome</name>
    <dbReference type="NCBI Taxonomy" id="652676"/>
    <lineage>
        <taxon>unclassified sequences</taxon>
        <taxon>metagenomes</taxon>
        <taxon>ecological metagenomes</taxon>
    </lineage>
</organism>
<dbReference type="Gene3D" id="1.20.140.10">
    <property type="entry name" value="Butyryl-CoA Dehydrogenase, subunit A, domain 3"/>
    <property type="match status" value="1"/>
</dbReference>
<dbReference type="PANTHER" id="PTHR43884:SF12">
    <property type="entry name" value="ISOVALERYL-COA DEHYDROGENASE, MITOCHONDRIAL-RELATED"/>
    <property type="match status" value="1"/>
</dbReference>
<dbReference type="Gene3D" id="2.40.110.10">
    <property type="entry name" value="Butyryl-CoA Dehydrogenase, subunit A, domain 2"/>
    <property type="match status" value="1"/>
</dbReference>
<dbReference type="InterPro" id="IPR009100">
    <property type="entry name" value="AcylCoA_DH/oxidase_NM_dom_sf"/>
</dbReference>
<keyword evidence="1" id="KW-0560">Oxidoreductase</keyword>
<dbReference type="InterPro" id="IPR037069">
    <property type="entry name" value="AcylCoA_DH/ox_N_sf"/>
</dbReference>
<feature type="domain" description="Acyl-CoA dehydrogenase C-terminal" evidence="3">
    <location>
        <begin position="239"/>
        <end position="367"/>
    </location>
</feature>
<evidence type="ECO:0008006" key="5">
    <source>
        <dbReference type="Google" id="ProtNLM"/>
    </source>
</evidence>
<dbReference type="InterPro" id="IPR013107">
    <property type="entry name" value="Acyl-CoA_DH_C"/>
</dbReference>
<evidence type="ECO:0000313" key="4">
    <source>
        <dbReference type="EMBL" id="CUV03265.1"/>
    </source>
</evidence>
<proteinExistence type="predicted"/>
<dbReference type="SUPFAM" id="SSF47203">
    <property type="entry name" value="Acyl-CoA dehydrogenase C-terminal domain-like"/>
    <property type="match status" value="1"/>
</dbReference>
<dbReference type="SUPFAM" id="SSF56645">
    <property type="entry name" value="Acyl-CoA dehydrogenase NM domain-like"/>
    <property type="match status" value="1"/>
</dbReference>
<gene>
    <name evidence="4" type="ORF">MGWOODY_Clf2151</name>
</gene>
<dbReference type="Pfam" id="PF08028">
    <property type="entry name" value="Acyl-CoA_dh_2"/>
    <property type="match status" value="1"/>
</dbReference>
<dbReference type="InterPro" id="IPR013786">
    <property type="entry name" value="AcylCoA_DH/ox_N"/>
</dbReference>
<reference evidence="4" key="1">
    <citation type="submission" date="2015-10" db="EMBL/GenBank/DDBJ databases">
        <authorList>
            <person name="Gilbert D.G."/>
        </authorList>
    </citation>
    <scope>NUCLEOTIDE SEQUENCE</scope>
</reference>
<dbReference type="GO" id="GO:0003995">
    <property type="term" value="F:acyl-CoA dehydrogenase activity"/>
    <property type="evidence" value="ECO:0007669"/>
    <property type="project" value="TreeGrafter"/>
</dbReference>
<evidence type="ECO:0000259" key="2">
    <source>
        <dbReference type="Pfam" id="PF02771"/>
    </source>
</evidence>
<accession>A0A160VCI0</accession>
<dbReference type="Pfam" id="PF02771">
    <property type="entry name" value="Acyl-CoA_dh_N"/>
    <property type="match status" value="1"/>
</dbReference>
<protein>
    <recommendedName>
        <fullName evidence="5">Acyl-CoA dehydrogenase C-terminal domain-containing protein</fullName>
    </recommendedName>
</protein>
<feature type="domain" description="Acyl-CoA dehydrogenase/oxidase N-terminal" evidence="2">
    <location>
        <begin position="13"/>
        <end position="91"/>
    </location>
</feature>